<dbReference type="Pfam" id="PF00009">
    <property type="entry name" value="GTP_EFTU"/>
    <property type="match status" value="1"/>
</dbReference>
<evidence type="ECO:0000256" key="8">
    <source>
        <dbReference type="ARBA" id="ARBA00029554"/>
    </source>
</evidence>
<evidence type="ECO:0000256" key="12">
    <source>
        <dbReference type="HAMAP-Rule" id="MF_00118"/>
    </source>
</evidence>
<dbReference type="NCBIfam" id="TIGR00485">
    <property type="entry name" value="EF-Tu"/>
    <property type="match status" value="1"/>
</dbReference>
<comment type="subunit">
    <text evidence="10">Monomer. Heterotetramer composed of two EF-Ts.EF-Tu dimer complexes.</text>
</comment>
<dbReference type="NCBIfam" id="TIGR00231">
    <property type="entry name" value="small_GTP"/>
    <property type="match status" value="1"/>
</dbReference>
<dbReference type="Gene3D" id="2.40.30.10">
    <property type="entry name" value="Translation factors"/>
    <property type="match status" value="2"/>
</dbReference>
<evidence type="ECO:0000256" key="9">
    <source>
        <dbReference type="ARBA" id="ARBA00058140"/>
    </source>
</evidence>
<dbReference type="GO" id="GO:0005829">
    <property type="term" value="C:cytosol"/>
    <property type="evidence" value="ECO:0007669"/>
    <property type="project" value="TreeGrafter"/>
</dbReference>
<evidence type="ECO:0000256" key="5">
    <source>
        <dbReference type="ARBA" id="ARBA00022801"/>
    </source>
</evidence>
<dbReference type="InterPro" id="IPR009001">
    <property type="entry name" value="Transl_elong_EF1A/Init_IF2_C"/>
</dbReference>
<evidence type="ECO:0000256" key="2">
    <source>
        <dbReference type="ARBA" id="ARBA00022490"/>
    </source>
</evidence>
<evidence type="ECO:0000256" key="1">
    <source>
        <dbReference type="ARBA" id="ARBA00007249"/>
    </source>
</evidence>
<feature type="binding site" evidence="12">
    <location>
        <begin position="19"/>
        <end position="26"/>
    </location>
    <ligand>
        <name>GTP</name>
        <dbReference type="ChEBI" id="CHEBI:37565"/>
    </ligand>
</feature>
<dbReference type="InterPro" id="IPR004541">
    <property type="entry name" value="Transl_elong_EFTu/EF1A_bac/org"/>
</dbReference>
<dbReference type="InterPro" id="IPR041709">
    <property type="entry name" value="EF-Tu_GTP-bd"/>
</dbReference>
<accession>A0A425Y730</accession>
<dbReference type="CDD" id="cd03697">
    <property type="entry name" value="EFTU_II"/>
    <property type="match status" value="1"/>
</dbReference>
<dbReference type="NCBIfam" id="NF009372">
    <property type="entry name" value="PRK12735.1"/>
    <property type="match status" value="1"/>
</dbReference>
<keyword evidence="7 12" id="KW-0342">GTP-binding</keyword>
<dbReference type="EMBL" id="QQWG01000002">
    <property type="protein sequence ID" value="RRG24160.1"/>
    <property type="molecule type" value="Genomic_DNA"/>
</dbReference>
<dbReference type="InterPro" id="IPR031157">
    <property type="entry name" value="G_TR_CS"/>
</dbReference>
<dbReference type="PROSITE" id="PS00301">
    <property type="entry name" value="G_TR_1"/>
    <property type="match status" value="1"/>
</dbReference>
<dbReference type="CDD" id="cd03707">
    <property type="entry name" value="EFTU_III"/>
    <property type="match status" value="1"/>
</dbReference>
<dbReference type="GO" id="GO:0003924">
    <property type="term" value="F:GTPase activity"/>
    <property type="evidence" value="ECO:0007669"/>
    <property type="project" value="UniProtKB-UniRule"/>
</dbReference>
<dbReference type="Pfam" id="PF03144">
    <property type="entry name" value="GTP_EFTU_D2"/>
    <property type="match status" value="1"/>
</dbReference>
<evidence type="ECO:0000313" key="15">
    <source>
        <dbReference type="Proteomes" id="UP000285794"/>
    </source>
</evidence>
<evidence type="ECO:0000256" key="3">
    <source>
        <dbReference type="ARBA" id="ARBA00022741"/>
    </source>
</evidence>
<dbReference type="InterPro" id="IPR027417">
    <property type="entry name" value="P-loop_NTPase"/>
</dbReference>
<dbReference type="CDD" id="cd01884">
    <property type="entry name" value="EF_Tu"/>
    <property type="match status" value="1"/>
</dbReference>
<name>A0A425Y730_9BACT</name>
<dbReference type="GO" id="GO:0005525">
    <property type="term" value="F:GTP binding"/>
    <property type="evidence" value="ECO:0007669"/>
    <property type="project" value="UniProtKB-UniRule"/>
</dbReference>
<comment type="catalytic activity">
    <reaction evidence="12">
        <text>GTP + H2O = GDP + phosphate + H(+)</text>
        <dbReference type="Rhea" id="RHEA:19669"/>
        <dbReference type="ChEBI" id="CHEBI:15377"/>
        <dbReference type="ChEBI" id="CHEBI:15378"/>
        <dbReference type="ChEBI" id="CHEBI:37565"/>
        <dbReference type="ChEBI" id="CHEBI:43474"/>
        <dbReference type="ChEBI" id="CHEBI:58189"/>
        <dbReference type="EC" id="3.6.5.3"/>
    </reaction>
</comment>
<keyword evidence="15" id="KW-1185">Reference proteome</keyword>
<feature type="domain" description="Tr-type G" evidence="13">
    <location>
        <begin position="10"/>
        <end position="205"/>
    </location>
</feature>
<feature type="binding site" evidence="12">
    <location>
        <begin position="136"/>
        <end position="139"/>
    </location>
    <ligand>
        <name>GTP</name>
        <dbReference type="ChEBI" id="CHEBI:37565"/>
    </ligand>
</feature>
<organism evidence="14 15">
    <name type="scientific">Ancylomarina euxinus</name>
    <dbReference type="NCBI Taxonomy" id="2283627"/>
    <lineage>
        <taxon>Bacteria</taxon>
        <taxon>Pseudomonadati</taxon>
        <taxon>Bacteroidota</taxon>
        <taxon>Bacteroidia</taxon>
        <taxon>Marinilabiliales</taxon>
        <taxon>Marinifilaceae</taxon>
        <taxon>Ancylomarina</taxon>
    </lineage>
</organism>
<dbReference type="NCBIfam" id="NF000766">
    <property type="entry name" value="PRK00049.1"/>
    <property type="match status" value="1"/>
</dbReference>
<dbReference type="InterPro" id="IPR004161">
    <property type="entry name" value="EFTu-like_2"/>
</dbReference>
<dbReference type="GO" id="GO:0000287">
    <property type="term" value="F:magnesium ion binding"/>
    <property type="evidence" value="ECO:0007669"/>
    <property type="project" value="UniProtKB-UniRule"/>
</dbReference>
<dbReference type="InterPro" id="IPR004160">
    <property type="entry name" value="Transl_elong_EFTu/EF1A_C"/>
</dbReference>
<dbReference type="EC" id="3.6.5.3" evidence="12"/>
<dbReference type="FunFam" id="3.40.50.300:FF:000003">
    <property type="entry name" value="Elongation factor Tu"/>
    <property type="match status" value="1"/>
</dbReference>
<dbReference type="Pfam" id="PF03143">
    <property type="entry name" value="GTP_EFTU_D3"/>
    <property type="match status" value="1"/>
</dbReference>
<evidence type="ECO:0000256" key="6">
    <source>
        <dbReference type="ARBA" id="ARBA00022917"/>
    </source>
</evidence>
<dbReference type="SUPFAM" id="SSF50447">
    <property type="entry name" value="Translation proteins"/>
    <property type="match status" value="1"/>
</dbReference>
<keyword evidence="5 12" id="KW-0378">Hydrolase</keyword>
<evidence type="ECO:0000256" key="7">
    <source>
        <dbReference type="ARBA" id="ARBA00023134"/>
    </source>
</evidence>
<comment type="subunit">
    <text evidence="11">(Microbial infection) Upon infection by bacteriophage Qbeta, part of the viral RNA-dependent RNA polymerase complex, the other subunits are the viral replicase catalytic subunit (AC P14647), host ribosomal protein S1 and EF-Ts.</text>
</comment>
<keyword evidence="12" id="KW-0479">Metal-binding</keyword>
<dbReference type="Gene3D" id="3.40.50.300">
    <property type="entry name" value="P-loop containing nucleotide triphosphate hydrolases"/>
    <property type="match status" value="1"/>
</dbReference>
<dbReference type="PROSITE" id="PS51722">
    <property type="entry name" value="G_TR_2"/>
    <property type="match status" value="1"/>
</dbReference>
<gene>
    <name evidence="12 14" type="primary">tuf</name>
    <name evidence="14" type="ORF">DWB61_03340</name>
</gene>
<comment type="function">
    <text evidence="12">GTP hydrolase that promotes the GTP-dependent binding of aminoacyl-tRNA to the A-site of ribosomes during protein biosynthesis.</text>
</comment>
<dbReference type="PANTHER" id="PTHR43721">
    <property type="entry name" value="ELONGATION FACTOR TU-RELATED"/>
    <property type="match status" value="1"/>
</dbReference>
<sequence>MAKEHFDRSKPHVNIGTIGHVDHGKTTLTAAITTVLAKKGFCEVKSFDSIDNAPEEKERGITINTAHVEYSTDNRHYAHVDCPGHADYVKNMVTGAAQMDGAILVCAATDGPMPQTREHILLARQVNVPKMVVFLNKVDMVDDEEMLELVEMEMRELLDFYDFDGDNTPIIAGSALGGLNGEPEWEDKIMELMDAVDTWIPLPPRDVDKAFLMPIEDVFSITGRGTVATGRIETGIVKTGEELQIIGLGAEGMKTVCTGVEMFRKILDEGQAGDNVGLLLRGIDKSSIKRGMVICHPKTITPHTKIKAEIYVLKKEEGGRHTPFHNKYRPQFYIRTLDVTGEITLPEGVEMVMPGDNVTINVQLITPVACSVGLRFAIREGGRTVGAGQITEIVE</sequence>
<dbReference type="AlphaFoldDB" id="A0A425Y730"/>
<evidence type="ECO:0000256" key="11">
    <source>
        <dbReference type="ARBA" id="ARBA00064283"/>
    </source>
</evidence>
<comment type="subcellular location">
    <subcellularLocation>
        <location evidence="12">Cytoplasm</location>
    </subcellularLocation>
</comment>
<dbReference type="SUPFAM" id="SSF52540">
    <property type="entry name" value="P-loop containing nucleoside triphosphate hydrolases"/>
    <property type="match status" value="1"/>
</dbReference>
<dbReference type="GO" id="GO:0003746">
    <property type="term" value="F:translation elongation factor activity"/>
    <property type="evidence" value="ECO:0007669"/>
    <property type="project" value="UniProtKB-UniRule"/>
</dbReference>
<dbReference type="HAMAP" id="MF_00118_B">
    <property type="entry name" value="EF_Tu_B"/>
    <property type="match status" value="1"/>
</dbReference>
<dbReference type="InterPro" id="IPR033720">
    <property type="entry name" value="EFTU_2"/>
</dbReference>
<proteinExistence type="inferred from homology"/>
<feature type="binding site" evidence="12">
    <location>
        <begin position="81"/>
        <end position="85"/>
    </location>
    <ligand>
        <name>GTP</name>
        <dbReference type="ChEBI" id="CHEBI:37565"/>
    </ligand>
</feature>
<evidence type="ECO:0000256" key="10">
    <source>
        <dbReference type="ARBA" id="ARBA00063778"/>
    </source>
</evidence>
<dbReference type="InterPro" id="IPR000795">
    <property type="entry name" value="T_Tr_GTP-bd_dom"/>
</dbReference>
<dbReference type="InterPro" id="IPR009000">
    <property type="entry name" value="Transl_B-barrel_sf"/>
</dbReference>
<evidence type="ECO:0000259" key="13">
    <source>
        <dbReference type="PROSITE" id="PS51722"/>
    </source>
</evidence>
<keyword evidence="3 12" id="KW-0547">Nucleotide-binding</keyword>
<comment type="function">
    <text evidence="9">May play an important regulatory role in cell growth and in the bacterial response to nutrient deprivation.</text>
</comment>
<reference evidence="14 15" key="1">
    <citation type="submission" date="2018-07" db="EMBL/GenBank/DDBJ databases">
        <title>Draft genome sequence of Ancylomarina sp. M1P.</title>
        <authorList>
            <person name="Yadav S."/>
            <person name="Villanueva L."/>
            <person name="Damste J.S.S."/>
        </authorList>
    </citation>
    <scope>NUCLEOTIDE SEQUENCE [LARGE SCALE GENOMIC DNA]</scope>
    <source>
        <strain evidence="14 15">M1P</strain>
    </source>
</reference>
<evidence type="ECO:0000313" key="14">
    <source>
        <dbReference type="EMBL" id="RRG24160.1"/>
    </source>
</evidence>
<keyword evidence="4 12" id="KW-0251">Elongation factor</keyword>
<dbReference type="OrthoDB" id="9804504at2"/>
<dbReference type="SUPFAM" id="SSF50465">
    <property type="entry name" value="EF-Tu/eEF-1alpha/eIF2-gamma C-terminal domain"/>
    <property type="match status" value="1"/>
</dbReference>
<keyword evidence="6 12" id="KW-0648">Protein biosynthesis</keyword>
<protein>
    <recommendedName>
        <fullName evidence="8 12">Elongation factor Tu</fullName>
        <shortName evidence="12">EF-Tu</shortName>
        <ecNumber evidence="12">3.6.5.3</ecNumber>
    </recommendedName>
</protein>
<feature type="binding site" evidence="12">
    <location>
        <position position="26"/>
    </location>
    <ligand>
        <name>Mg(2+)</name>
        <dbReference type="ChEBI" id="CHEBI:18420"/>
    </ligand>
</feature>
<evidence type="ECO:0000256" key="4">
    <source>
        <dbReference type="ARBA" id="ARBA00022768"/>
    </source>
</evidence>
<dbReference type="FunFam" id="2.40.30.10:FF:000001">
    <property type="entry name" value="Elongation factor Tu"/>
    <property type="match status" value="1"/>
</dbReference>
<keyword evidence="2 12" id="KW-0963">Cytoplasm</keyword>
<dbReference type="RefSeq" id="WP_125029470.1">
    <property type="nucleotide sequence ID" value="NZ_JAPXVP010000002.1"/>
</dbReference>
<dbReference type="PRINTS" id="PR00315">
    <property type="entry name" value="ELONGATNFCT"/>
</dbReference>
<dbReference type="InterPro" id="IPR005225">
    <property type="entry name" value="Small_GTP-bd"/>
</dbReference>
<keyword evidence="12" id="KW-0460">Magnesium</keyword>
<comment type="similarity">
    <text evidence="1 12">Belongs to the TRAFAC class translation factor GTPase superfamily. Classic translation factor GTPase family. EF-Tu/EF-1A subfamily.</text>
</comment>
<dbReference type="InterPro" id="IPR050055">
    <property type="entry name" value="EF-Tu_GTPase"/>
</dbReference>
<dbReference type="NCBIfam" id="NF009373">
    <property type="entry name" value="PRK12736.1"/>
    <property type="match status" value="1"/>
</dbReference>
<comment type="caution">
    <text evidence="14">The sequence shown here is derived from an EMBL/GenBank/DDBJ whole genome shotgun (WGS) entry which is preliminary data.</text>
</comment>
<dbReference type="Proteomes" id="UP000285794">
    <property type="component" value="Unassembled WGS sequence"/>
</dbReference>
<dbReference type="PANTHER" id="PTHR43721:SF22">
    <property type="entry name" value="ELONGATION FACTOR TU, MITOCHONDRIAL"/>
    <property type="match status" value="1"/>
</dbReference>